<evidence type="ECO:0000313" key="2">
    <source>
        <dbReference type="Proteomes" id="UP000275719"/>
    </source>
</evidence>
<dbReference type="AlphaFoldDB" id="A0A3P3W3R4"/>
<keyword evidence="2" id="KW-1185">Reference proteome</keyword>
<reference evidence="1 2" key="1">
    <citation type="submission" date="2018-11" db="EMBL/GenBank/DDBJ databases">
        <title>Flavobacterium sp. nov., YIM 102701-2 draft genome.</title>
        <authorList>
            <person name="Li G."/>
            <person name="Jiang Y."/>
        </authorList>
    </citation>
    <scope>NUCLEOTIDE SEQUENCE [LARGE SCALE GENOMIC DNA]</scope>
    <source>
        <strain evidence="1 2">YIM 102701-2</strain>
    </source>
</reference>
<accession>A0A3P3W3R4</accession>
<comment type="caution">
    <text evidence="1">The sequence shown here is derived from an EMBL/GenBank/DDBJ whole genome shotgun (WGS) entry which is preliminary data.</text>
</comment>
<dbReference type="Proteomes" id="UP000275719">
    <property type="component" value="Unassembled WGS sequence"/>
</dbReference>
<protein>
    <submittedName>
        <fullName evidence="1">Uncharacterized protein</fullName>
    </submittedName>
</protein>
<evidence type="ECO:0000313" key="1">
    <source>
        <dbReference type="EMBL" id="RRJ89057.1"/>
    </source>
</evidence>
<dbReference type="OrthoDB" id="670236at2"/>
<sequence length="254" mass="30900">MEDSIFFTTRLKSKRKKKRLVKTDLEKEVRKHFKRQREISNEKNNIPLIPLEVPYQKGYVRYFVLRDDIKNEKDIAFFSEILSKINTEQFAPTKKFTKKEKRNRKRIDVPMIQHLKMLHPYEFSGKDSKLTDRERDYFIETQVYNQFTKTFQLFYEFIQPWRFRLIVKPNMITHYKPLDLELEREEAENDKFCDNHRNRGLFLKKIVGNGYSYDSKPNLKNPFKGKKFYNNKNSAFEIAEILMEQGNQVSKRYH</sequence>
<proteinExistence type="predicted"/>
<dbReference type="EMBL" id="RQVQ01000034">
    <property type="protein sequence ID" value="RRJ89057.1"/>
    <property type="molecule type" value="Genomic_DNA"/>
</dbReference>
<dbReference type="RefSeq" id="WP_125019770.1">
    <property type="nucleotide sequence ID" value="NZ_RQVQ01000034.1"/>
</dbReference>
<organism evidence="1 2">
    <name type="scientific">Paenimyroides tangerinum</name>
    <dbReference type="NCBI Taxonomy" id="2488728"/>
    <lineage>
        <taxon>Bacteria</taxon>
        <taxon>Pseudomonadati</taxon>
        <taxon>Bacteroidota</taxon>
        <taxon>Flavobacteriia</taxon>
        <taxon>Flavobacteriales</taxon>
        <taxon>Flavobacteriaceae</taxon>
        <taxon>Paenimyroides</taxon>
    </lineage>
</organism>
<gene>
    <name evidence="1" type="ORF">EG240_12735</name>
</gene>
<name>A0A3P3W3R4_9FLAO</name>